<dbReference type="STRING" id="32264.T1KYF5"/>
<feature type="domain" description="PDZ" evidence="6">
    <location>
        <begin position="1681"/>
        <end position="1764"/>
    </location>
</feature>
<keyword evidence="8" id="KW-1185">Reference proteome</keyword>
<dbReference type="PANTHER" id="PTHR19964:SF92">
    <property type="entry name" value="PATJ HOMOLOG"/>
    <property type="match status" value="1"/>
</dbReference>
<dbReference type="eggNOG" id="KOG3528">
    <property type="taxonomic scope" value="Eukaryota"/>
</dbReference>
<evidence type="ECO:0000256" key="1">
    <source>
        <dbReference type="ARBA" id="ARBA00004370"/>
    </source>
</evidence>
<evidence type="ECO:0000313" key="7">
    <source>
        <dbReference type="EnsemblMetazoa" id="tetur27g00480.1"/>
    </source>
</evidence>
<feature type="domain" description="PDZ" evidence="6">
    <location>
        <begin position="1952"/>
        <end position="2035"/>
    </location>
</feature>
<feature type="domain" description="PDZ" evidence="6">
    <location>
        <begin position="1266"/>
        <end position="1358"/>
    </location>
</feature>
<dbReference type="PANTHER" id="PTHR19964">
    <property type="entry name" value="MULTIPLE PDZ DOMAIN PROTEIN"/>
    <property type="match status" value="1"/>
</dbReference>
<dbReference type="InterPro" id="IPR036034">
    <property type="entry name" value="PDZ_sf"/>
</dbReference>
<dbReference type="FunFam" id="2.30.42.10:FF:000070">
    <property type="entry name" value="Multiple PDZ domain protein"/>
    <property type="match status" value="1"/>
</dbReference>
<comment type="subcellular location">
    <subcellularLocation>
        <location evidence="1">Membrane</location>
    </subcellularLocation>
</comment>
<feature type="domain" description="PDZ" evidence="6">
    <location>
        <begin position="1562"/>
        <end position="1645"/>
    </location>
</feature>
<reference evidence="8" key="1">
    <citation type="submission" date="2011-08" db="EMBL/GenBank/DDBJ databases">
        <authorList>
            <person name="Rombauts S."/>
        </authorList>
    </citation>
    <scope>NUCLEOTIDE SEQUENCE</scope>
    <source>
        <strain evidence="8">London</strain>
    </source>
</reference>
<feature type="region of interest" description="Disordered" evidence="5">
    <location>
        <begin position="1779"/>
        <end position="1886"/>
    </location>
</feature>
<dbReference type="CDD" id="cd06670">
    <property type="entry name" value="PDZ6_MUPP1-like"/>
    <property type="match status" value="1"/>
</dbReference>
<dbReference type="GO" id="GO:0016020">
    <property type="term" value="C:membrane"/>
    <property type="evidence" value="ECO:0007669"/>
    <property type="project" value="UniProtKB-SubCell"/>
</dbReference>
<feature type="domain" description="PDZ" evidence="6">
    <location>
        <begin position="192"/>
        <end position="272"/>
    </location>
</feature>
<feature type="compositionally biased region" description="Low complexity" evidence="5">
    <location>
        <begin position="1865"/>
        <end position="1882"/>
    </location>
</feature>
<dbReference type="CDD" id="cd06672">
    <property type="entry name" value="PDZ8_MUPP1-PDZ7_PATJ-PDZ2_INAD-like"/>
    <property type="match status" value="1"/>
</dbReference>
<dbReference type="EnsemblMetazoa" id="tetur27g00480.1">
    <property type="protein sequence ID" value="tetur27g00480.1"/>
    <property type="gene ID" value="tetur27g00480"/>
</dbReference>
<keyword evidence="3" id="KW-0677">Repeat</keyword>
<protein>
    <recommendedName>
        <fullName evidence="6">PDZ domain-containing protein</fullName>
    </recommendedName>
</protein>
<dbReference type="CDD" id="cd06667">
    <property type="entry name" value="PDZ2_MUPP1-like"/>
    <property type="match status" value="1"/>
</dbReference>
<dbReference type="SUPFAM" id="SSF50156">
    <property type="entry name" value="PDZ domain-like"/>
    <property type="match status" value="11"/>
</dbReference>
<evidence type="ECO:0000256" key="4">
    <source>
        <dbReference type="ARBA" id="ARBA00023136"/>
    </source>
</evidence>
<feature type="region of interest" description="Disordered" evidence="5">
    <location>
        <begin position="1396"/>
        <end position="1433"/>
    </location>
</feature>
<dbReference type="CDD" id="cd06669">
    <property type="entry name" value="PDZ5_MUPP1-like"/>
    <property type="match status" value="1"/>
</dbReference>
<dbReference type="InterPro" id="IPR051342">
    <property type="entry name" value="PDZ_scaffold"/>
</dbReference>
<dbReference type="Proteomes" id="UP000015104">
    <property type="component" value="Unassembled WGS sequence"/>
</dbReference>
<dbReference type="CDD" id="cd06674">
    <property type="entry name" value="PDZ11_MUPP1-PDZ9_PATJ-like"/>
    <property type="match status" value="1"/>
</dbReference>
<reference evidence="7" key="2">
    <citation type="submission" date="2015-06" db="UniProtKB">
        <authorList>
            <consortium name="EnsemblMetazoa"/>
        </authorList>
    </citation>
    <scope>IDENTIFICATION</scope>
</reference>
<feature type="compositionally biased region" description="Low complexity" evidence="5">
    <location>
        <begin position="1819"/>
        <end position="1851"/>
    </location>
</feature>
<feature type="domain" description="PDZ" evidence="6">
    <location>
        <begin position="761"/>
        <end position="839"/>
    </location>
</feature>
<dbReference type="InterPro" id="IPR001478">
    <property type="entry name" value="PDZ"/>
</dbReference>
<name>T1KYF5_TETUR</name>
<accession>T1KYF5</accession>
<feature type="domain" description="PDZ" evidence="6">
    <location>
        <begin position="986"/>
        <end position="1056"/>
    </location>
</feature>
<feature type="compositionally biased region" description="Polar residues" evidence="5">
    <location>
        <begin position="1172"/>
        <end position="1184"/>
    </location>
</feature>
<organism evidence="7 8">
    <name type="scientific">Tetranychus urticae</name>
    <name type="common">Two-spotted spider mite</name>
    <dbReference type="NCBI Taxonomy" id="32264"/>
    <lineage>
        <taxon>Eukaryota</taxon>
        <taxon>Metazoa</taxon>
        <taxon>Ecdysozoa</taxon>
        <taxon>Arthropoda</taxon>
        <taxon>Chelicerata</taxon>
        <taxon>Arachnida</taxon>
        <taxon>Acari</taxon>
        <taxon>Acariformes</taxon>
        <taxon>Trombidiformes</taxon>
        <taxon>Prostigmata</taxon>
        <taxon>Eleutherengona</taxon>
        <taxon>Raphignathae</taxon>
        <taxon>Tetranychoidea</taxon>
        <taxon>Tetranychidae</taxon>
        <taxon>Tetranychus</taxon>
    </lineage>
</organism>
<feature type="region of interest" description="Disordered" evidence="5">
    <location>
        <begin position="1104"/>
        <end position="1128"/>
    </location>
</feature>
<dbReference type="HOGENOM" id="CLU_011870_0_0_1"/>
<dbReference type="CDD" id="cd06673">
    <property type="entry name" value="PDZ10_MUPP1-PDZ8_PATJ-like"/>
    <property type="match status" value="1"/>
</dbReference>
<dbReference type="FunFam" id="2.30.42.10:FF:000038">
    <property type="entry name" value="Multiple PDZ domain protein isoform X1"/>
    <property type="match status" value="1"/>
</dbReference>
<dbReference type="FunFam" id="2.30.42.10:FF:000125">
    <property type="entry name" value="PATJ, crumbs cell polarity complex component"/>
    <property type="match status" value="1"/>
</dbReference>
<dbReference type="CDD" id="cd06668">
    <property type="entry name" value="PDZ4_MUPP1-like"/>
    <property type="match status" value="1"/>
</dbReference>
<dbReference type="Pfam" id="PF00595">
    <property type="entry name" value="PDZ"/>
    <property type="match status" value="11"/>
</dbReference>
<dbReference type="EMBL" id="CAEY01000711">
    <property type="status" value="NOT_ANNOTATED_CDS"/>
    <property type="molecule type" value="Genomic_DNA"/>
</dbReference>
<evidence type="ECO:0000256" key="5">
    <source>
        <dbReference type="SAM" id="MobiDB-lite"/>
    </source>
</evidence>
<dbReference type="CDD" id="cd06671">
    <property type="entry name" value="PDZ7_MUPP1-PD6_PATJ-like"/>
    <property type="match status" value="1"/>
</dbReference>
<dbReference type="PROSITE" id="PS50106">
    <property type="entry name" value="PDZ"/>
    <property type="match status" value="11"/>
</dbReference>
<dbReference type="CDD" id="cd06791">
    <property type="entry name" value="PDZ3_MUPP1-like"/>
    <property type="match status" value="1"/>
</dbReference>
<feature type="domain" description="PDZ" evidence="6">
    <location>
        <begin position="2160"/>
        <end position="2244"/>
    </location>
</feature>
<dbReference type="SMART" id="SM00228">
    <property type="entry name" value="PDZ"/>
    <property type="match status" value="11"/>
</dbReference>
<evidence type="ECO:0000256" key="2">
    <source>
        <dbReference type="ARBA" id="ARBA00022553"/>
    </source>
</evidence>
<dbReference type="EMBL" id="CAEY01000712">
    <property type="status" value="NOT_ANNOTATED_CDS"/>
    <property type="molecule type" value="Genomic_DNA"/>
</dbReference>
<feature type="region of interest" description="Disordered" evidence="5">
    <location>
        <begin position="1145"/>
        <end position="1184"/>
    </location>
</feature>
<proteinExistence type="predicted"/>
<keyword evidence="2" id="KW-0597">Phosphoprotein</keyword>
<evidence type="ECO:0000256" key="3">
    <source>
        <dbReference type="ARBA" id="ARBA00022737"/>
    </source>
</evidence>
<feature type="domain" description="PDZ" evidence="6">
    <location>
        <begin position="411"/>
        <end position="496"/>
    </location>
</feature>
<feature type="compositionally biased region" description="Basic and acidic residues" evidence="5">
    <location>
        <begin position="1400"/>
        <end position="1410"/>
    </location>
</feature>
<dbReference type="Gene3D" id="2.30.42.10">
    <property type="match status" value="11"/>
</dbReference>
<evidence type="ECO:0000313" key="8">
    <source>
        <dbReference type="Proteomes" id="UP000015104"/>
    </source>
</evidence>
<dbReference type="CDD" id="cd23064">
    <property type="entry name" value="PDZ3_INAD-like"/>
    <property type="match status" value="1"/>
</dbReference>
<evidence type="ECO:0000259" key="6">
    <source>
        <dbReference type="PROSITE" id="PS50106"/>
    </source>
</evidence>
<keyword evidence="4" id="KW-0472">Membrane</keyword>
<feature type="domain" description="PDZ" evidence="6">
    <location>
        <begin position="585"/>
        <end position="675"/>
    </location>
</feature>
<feature type="domain" description="PDZ" evidence="6">
    <location>
        <begin position="2048"/>
        <end position="2130"/>
    </location>
</feature>
<sequence length="2244" mass="243079">MSVDYLVLRMEIDNICKLLQNVKNLPSTGNEEQLKKDIEVIINVLQCPVFGNIVVVKESLDRLKSEITKHPSILPLDFDIVPETGKLILNVPNAGGYIDSSGLRDSQLQENDHILGLDGKIYENCLPQLDLLQKSNHGISNLGFSQESCLSDKIVPRDYNLNTNDTIVIDKEDSDKIGQDMVLTTEWAQVESIDLINEDSGLGFGIIGGRSTGVVVKTILPGGSADRDGRLQIGDHILQINDVNLRGMSSEQVAQVLRIAGSDVRLIVARPIEPSSDFHVLQSSGPAVPTRILNDPEAVERHLALYHQQTSGSIGSINSVPSISAFSNPFPLVSFNDSESGLLPTIDDSKTKLNLEDHSESGLYRAEGNSHSMETIPLPVKSNSEPFIQQQTLLNLENKLNLDLPEMETFEVELVKDQQGLGITIAGYVCEKEEISGIFVKSIAKGSAAYLCQKISIHDQIIEVDGRSLYGYTNHQAVEVLRNTGKIVKLRLARYLRGTKYEQLQQAISDADMEPPILPLSRTNKTTIQVQSGSYQQEDLHDSTFSSSIVNNNQIPFVPPLSLAVETAVINKWSAVLGPEYEIVVAQIRKFKEGGGLGISLEGTVDLEDGEEVRPHHYIRAILPDGPVGVNGLLRSGDEILEVNGKELLRLNHGDVVPLLKELPMNVCMVCARVKVPSNLPSPQLDTVDLSANDIHSIKHVNPMLENHMSTTTISGDRLVKAKSDGSLAIGVSSSVDLAKMKSRSLEPLTGLAMWSNEVQVIELIKSDRGLGFSILDYQDPLNPHETVIVIRSLVPGGVAQQDGRLIPGDRLLFVNDISLENSTLDVAVQALKGAPRGVVRIGVAKPLPLPESSNSSQSKIMEALEAKHFDVKLPSNVDKSINSSVISIEPFHDDADDHFKELCYQEPKEPAISSSIGSIPDRFAHSAPPNSLPFSPFVSGDSLLISSDSRSSTPLDFGFNSRTPSENIDPSLSVILPLPSALERTIRIRKGNDPLGLTLELADRGINGLVVKALAHHGAIYKDGRVQLGDYLVAINNESLRNVTNSQARAVLRRAQLLSTDISLKYVPAEDVSVHKQSALLALQHNQMPNKGRESPLLALIRRTPSPSSPYFGSRRSESDSEENLISSDTLVQSSCPQLNTKQSCCSLDKSKSDSPDVHSSSPEISIKHQGPSTMTEIDSLPSSSNKIETIDWLNNSTISRSASSEITKAQEPQVPTNELTLGYLGLATRSHSAINLSNSNTSSSSVTTVSGSSTLARQWGSPRTIELTREPDQGLGISIVGGKVDLFNLSPGHSIGGIFVKNILPGSPAAKSGLLKRGDRILEVDGRDLREATHDAAVEVIRSAQNPIKFVVQSLLPVPREMMDDVELSSSQKAPEAVDTSSNATLAAITSVTDEDCLSERDNTRSEELTSLPKSTSESLRPFEGWIPPRTPSPVVIQPGLDDEALQENQAQLEAARTSQFKSDEPDEPSEEIIVKKLTKTKTVSLASETTEDSDSEEEEINVRDTKGKVFSAKGVEIDRTSAGNIKLAPGEVDEEEDEFGYTLKKANKRYGQLGGEILIVDLVKRATGLGISLAGNRDRNKMSVFIVGLHPKGAAAKDGRIKVADEILEVNGVVLHGRCHLNASAAIKSLPGPVFKMVLLRREGALDEMAVKEVIQFPVHLEEEALQEKYNKFHGVRTVTVRKGASGLGIMIIEGKHTELGRGVFISDIQESSPAEQAGLAVGDMILCVNQTDLVGADYDTAASTLKNAEGLLSIIVAKPHRVSNRPDQVLAQPGEEIAQSDPKKDQSFPPLPPPKPNHLKHKQSSMHDSYQHSVNPVNNNNNTLLTSHSNGTSNNNDNNKQSINLNNYNTSQKSGHHKKNSVLSNPVSGSGNNNGQVVPLGSSTIDFKSNKMYNKNLDLSSSSSTSTHCHPTHSFFHHGKDLASPIADEEITMVDPKTCEIIPGRETIVEIAKKKMGLGLSIVGGSDTPLGAVIIHEVYPDGAAAFDGRLKPGDVILQVNDENLRNAPHEQAIASLRQTPSIIRMVVYREESHSSDTDLYEIMNIELFKKPGKGLGLSIVGRKNGPGVYVSEVVKGGVAEADGRLLQGDHILQVNENDLRNATHEHAAAILKTTMGKIVMKIGRLKTGIRLSHSGENASSVNKSDESSESDPIRKVIMLRKGNEGLGLSIVGGKGSPHGDFPIYVKTIFDKGAAAEDGRLNQGDQIVAVNDKSLEDVTHEEAVELLKNVSGNVELTIVSN</sequence>